<proteinExistence type="predicted"/>
<dbReference type="AlphaFoldDB" id="A0A9D2RHH2"/>
<reference evidence="2" key="1">
    <citation type="journal article" date="2021" name="PeerJ">
        <title>Extensive microbial diversity within the chicken gut microbiome revealed by metagenomics and culture.</title>
        <authorList>
            <person name="Gilroy R."/>
            <person name="Ravi A."/>
            <person name="Getino M."/>
            <person name="Pursley I."/>
            <person name="Horton D.L."/>
            <person name="Alikhan N.F."/>
            <person name="Baker D."/>
            <person name="Gharbi K."/>
            <person name="Hall N."/>
            <person name="Watson M."/>
            <person name="Adriaenssens E.M."/>
            <person name="Foster-Nyarko E."/>
            <person name="Jarju S."/>
            <person name="Secka A."/>
            <person name="Antonio M."/>
            <person name="Oren A."/>
            <person name="Chaudhuri R.R."/>
            <person name="La Ragione R."/>
            <person name="Hildebrand F."/>
            <person name="Pallen M.J."/>
        </authorList>
    </citation>
    <scope>NUCLEOTIDE SEQUENCE</scope>
    <source>
        <strain evidence="2">9264</strain>
    </source>
</reference>
<evidence type="ECO:0000313" key="2">
    <source>
        <dbReference type="EMBL" id="HJD43496.1"/>
    </source>
</evidence>
<reference evidence="2" key="2">
    <citation type="submission" date="2021-04" db="EMBL/GenBank/DDBJ databases">
        <authorList>
            <person name="Gilroy R."/>
        </authorList>
    </citation>
    <scope>NUCLEOTIDE SEQUENCE</scope>
    <source>
        <strain evidence="2">9264</strain>
    </source>
</reference>
<dbReference type="EMBL" id="DWUQ01000010">
    <property type="protein sequence ID" value="HJD43496.1"/>
    <property type="molecule type" value="Genomic_DNA"/>
</dbReference>
<evidence type="ECO:0000256" key="1">
    <source>
        <dbReference type="SAM" id="MobiDB-lite"/>
    </source>
</evidence>
<organism evidence="2 3">
    <name type="scientific">Candidatus Paenalcaligenes intestinipullorum</name>
    <dbReference type="NCBI Taxonomy" id="2838718"/>
    <lineage>
        <taxon>Bacteria</taxon>
        <taxon>Pseudomonadati</taxon>
        <taxon>Pseudomonadota</taxon>
        <taxon>Betaproteobacteria</taxon>
        <taxon>Burkholderiales</taxon>
        <taxon>Alcaligenaceae</taxon>
        <taxon>Paenalcaligenes</taxon>
    </lineage>
</organism>
<name>A0A9D2RHH2_9BURK</name>
<comment type="caution">
    <text evidence="2">The sequence shown here is derived from an EMBL/GenBank/DDBJ whole genome shotgun (WGS) entry which is preliminary data.</text>
</comment>
<sequence length="72" mass="7899">MSQSTRNTELGKKVGKNMYDSPHQFEPLIPTTILPALTDQAADIARAATRLIGMAHASSRQTIRECVRAMNS</sequence>
<feature type="region of interest" description="Disordered" evidence="1">
    <location>
        <begin position="1"/>
        <end position="22"/>
    </location>
</feature>
<accession>A0A9D2RHH2</accession>
<dbReference type="Proteomes" id="UP000823889">
    <property type="component" value="Unassembled WGS sequence"/>
</dbReference>
<gene>
    <name evidence="2" type="ORF">H9906_00515</name>
</gene>
<evidence type="ECO:0000313" key="3">
    <source>
        <dbReference type="Proteomes" id="UP000823889"/>
    </source>
</evidence>
<protein>
    <submittedName>
        <fullName evidence="2">Uncharacterized protein</fullName>
    </submittedName>
</protein>